<feature type="repeat" description="ANK" evidence="3">
    <location>
        <begin position="98"/>
        <end position="130"/>
    </location>
</feature>
<comment type="caution">
    <text evidence="4">The sequence shown here is derived from an EMBL/GenBank/DDBJ whole genome shotgun (WGS) entry which is preliminary data.</text>
</comment>
<evidence type="ECO:0000313" key="4">
    <source>
        <dbReference type="EMBL" id="KAL3404126.1"/>
    </source>
</evidence>
<protein>
    <submittedName>
        <fullName evidence="4">Uncharacterized protein</fullName>
    </submittedName>
</protein>
<dbReference type="Proteomes" id="UP001627154">
    <property type="component" value="Unassembled WGS sequence"/>
</dbReference>
<dbReference type="PANTHER" id="PTHR24161">
    <property type="entry name" value="ANK_REP_REGION DOMAIN-CONTAINING PROTEIN-RELATED"/>
    <property type="match status" value="1"/>
</dbReference>
<dbReference type="InterPro" id="IPR002110">
    <property type="entry name" value="Ankyrin_rpt"/>
</dbReference>
<dbReference type="PANTHER" id="PTHR24161:SF85">
    <property type="entry name" value="PALMITOYLTRANSFERASE HIP14"/>
    <property type="match status" value="1"/>
</dbReference>
<feature type="repeat" description="ANK" evidence="3">
    <location>
        <begin position="29"/>
        <end position="57"/>
    </location>
</feature>
<dbReference type="AlphaFoldDB" id="A0ABD2XHJ7"/>
<keyword evidence="2 3" id="KW-0040">ANK repeat</keyword>
<dbReference type="Pfam" id="PF12796">
    <property type="entry name" value="Ank_2"/>
    <property type="match status" value="1"/>
</dbReference>
<dbReference type="SMART" id="SM00248">
    <property type="entry name" value="ANK"/>
    <property type="match status" value="5"/>
</dbReference>
<name>A0ABD2XHJ7_9HYME</name>
<keyword evidence="1" id="KW-0677">Repeat</keyword>
<sequence>MVGCYEVVEKLIGLGQDVNCLGRKSVVPPLHLALYCDREAVVELLLRNGADLNLANATGLTPLHIICKTEDNHHLGYMLFEITNKLNRHVQLEARDNVGNTPLHTAVVNNNMKLAELLLRKGANPNLANNKGETPLHIICQGYYEGCAMARLFFEIIDEKSQKVQVNARDKLGWTPLKWAVASLEATTNVNLLLNHGADVSSFVFPTERYLDKFVKSFEKIDSEELRFIPAVRAMAIIEHLGKRGYKLNESDIEKIMPFFEKCKMFENLRIP</sequence>
<dbReference type="EMBL" id="JBJJXI010000026">
    <property type="protein sequence ID" value="KAL3404126.1"/>
    <property type="molecule type" value="Genomic_DNA"/>
</dbReference>
<evidence type="ECO:0000256" key="1">
    <source>
        <dbReference type="ARBA" id="ARBA00022737"/>
    </source>
</evidence>
<evidence type="ECO:0000313" key="5">
    <source>
        <dbReference type="Proteomes" id="UP001627154"/>
    </source>
</evidence>
<evidence type="ECO:0000256" key="3">
    <source>
        <dbReference type="PROSITE-ProRule" id="PRU00023"/>
    </source>
</evidence>
<dbReference type="PRINTS" id="PR01415">
    <property type="entry name" value="ANKYRIN"/>
</dbReference>
<keyword evidence="5" id="KW-1185">Reference proteome</keyword>
<reference evidence="4 5" key="1">
    <citation type="journal article" date="2024" name="bioRxiv">
        <title>A reference genome for Trichogramma kaykai: A tiny desert-dwelling parasitoid wasp with competing sex-ratio distorters.</title>
        <authorList>
            <person name="Culotta J."/>
            <person name="Lindsey A.R."/>
        </authorList>
    </citation>
    <scope>NUCLEOTIDE SEQUENCE [LARGE SCALE GENOMIC DNA]</scope>
    <source>
        <strain evidence="4 5">KSX58</strain>
    </source>
</reference>
<dbReference type="InterPro" id="IPR036770">
    <property type="entry name" value="Ankyrin_rpt-contain_sf"/>
</dbReference>
<organism evidence="4 5">
    <name type="scientific">Trichogramma kaykai</name>
    <dbReference type="NCBI Taxonomy" id="54128"/>
    <lineage>
        <taxon>Eukaryota</taxon>
        <taxon>Metazoa</taxon>
        <taxon>Ecdysozoa</taxon>
        <taxon>Arthropoda</taxon>
        <taxon>Hexapoda</taxon>
        <taxon>Insecta</taxon>
        <taxon>Pterygota</taxon>
        <taxon>Neoptera</taxon>
        <taxon>Endopterygota</taxon>
        <taxon>Hymenoptera</taxon>
        <taxon>Apocrita</taxon>
        <taxon>Proctotrupomorpha</taxon>
        <taxon>Chalcidoidea</taxon>
        <taxon>Trichogrammatidae</taxon>
        <taxon>Trichogramma</taxon>
    </lineage>
</organism>
<accession>A0ABD2XHJ7</accession>
<proteinExistence type="predicted"/>
<dbReference type="PROSITE" id="PS50297">
    <property type="entry name" value="ANK_REP_REGION"/>
    <property type="match status" value="2"/>
</dbReference>
<dbReference type="PROSITE" id="PS50088">
    <property type="entry name" value="ANK_REPEAT"/>
    <property type="match status" value="2"/>
</dbReference>
<gene>
    <name evidence="4" type="ORF">TKK_003113</name>
</gene>
<evidence type="ECO:0000256" key="2">
    <source>
        <dbReference type="ARBA" id="ARBA00023043"/>
    </source>
</evidence>
<dbReference type="Gene3D" id="1.25.40.20">
    <property type="entry name" value="Ankyrin repeat-containing domain"/>
    <property type="match status" value="2"/>
</dbReference>
<dbReference type="SUPFAM" id="SSF48403">
    <property type="entry name" value="Ankyrin repeat"/>
    <property type="match status" value="1"/>
</dbReference>